<dbReference type="InterPro" id="IPR005794">
    <property type="entry name" value="Fmt"/>
</dbReference>
<evidence type="ECO:0000256" key="7">
    <source>
        <dbReference type="ARBA" id="ARBA00048558"/>
    </source>
</evidence>
<accession>A0ABU9U9R3</accession>
<dbReference type="InterPro" id="IPR036477">
    <property type="entry name" value="Formyl_transf_N_sf"/>
</dbReference>
<dbReference type="InterPro" id="IPR037022">
    <property type="entry name" value="Formyl_trans_C_sf"/>
</dbReference>
<evidence type="ECO:0000259" key="9">
    <source>
        <dbReference type="Pfam" id="PF00551"/>
    </source>
</evidence>
<dbReference type="EMBL" id="JBCHKQ010000001">
    <property type="protein sequence ID" value="MEM5947403.1"/>
    <property type="molecule type" value="Genomic_DNA"/>
</dbReference>
<dbReference type="RefSeq" id="WP_420068852.1">
    <property type="nucleotide sequence ID" value="NZ_JBCHKQ010000001.1"/>
</dbReference>
<comment type="catalytic activity">
    <reaction evidence="7 8">
        <text>L-methionyl-tRNA(fMet) + (6R)-10-formyltetrahydrofolate = N-formyl-L-methionyl-tRNA(fMet) + (6S)-5,6,7,8-tetrahydrofolate + H(+)</text>
        <dbReference type="Rhea" id="RHEA:24380"/>
        <dbReference type="Rhea" id="RHEA-COMP:9952"/>
        <dbReference type="Rhea" id="RHEA-COMP:9953"/>
        <dbReference type="ChEBI" id="CHEBI:15378"/>
        <dbReference type="ChEBI" id="CHEBI:57453"/>
        <dbReference type="ChEBI" id="CHEBI:78530"/>
        <dbReference type="ChEBI" id="CHEBI:78844"/>
        <dbReference type="ChEBI" id="CHEBI:195366"/>
        <dbReference type="EC" id="2.1.2.9"/>
    </reaction>
</comment>
<dbReference type="Gene3D" id="3.40.50.170">
    <property type="entry name" value="Formyl transferase, N-terminal domain"/>
    <property type="match status" value="1"/>
</dbReference>
<dbReference type="InterPro" id="IPR041711">
    <property type="entry name" value="Met-tRNA-FMT_N"/>
</dbReference>
<feature type="binding site" evidence="8">
    <location>
        <begin position="107"/>
        <end position="110"/>
    </location>
    <ligand>
        <name>(6S)-5,6,7,8-tetrahydrofolate</name>
        <dbReference type="ChEBI" id="CHEBI:57453"/>
    </ligand>
</feature>
<keyword evidence="12" id="KW-1185">Reference proteome</keyword>
<evidence type="ECO:0000256" key="4">
    <source>
        <dbReference type="ARBA" id="ARBA00016014"/>
    </source>
</evidence>
<dbReference type="SUPFAM" id="SSF53328">
    <property type="entry name" value="Formyltransferase"/>
    <property type="match status" value="1"/>
</dbReference>
<dbReference type="CDD" id="cd08646">
    <property type="entry name" value="FMT_core_Met-tRNA-FMT_N"/>
    <property type="match status" value="1"/>
</dbReference>
<reference evidence="11 12" key="1">
    <citation type="submission" date="2024-03" db="EMBL/GenBank/DDBJ databases">
        <title>Ignisphaera cupida sp. nov., a hyperthermophilic hydrolytic archaeon from a hot spring of Kamchatka, and proposal of Ignisphaeraceae fam. nov.</title>
        <authorList>
            <person name="Podosokorskaya O.A."/>
            <person name="Elcheninov A.G."/>
            <person name="Maltseva A.I."/>
            <person name="Zayulina K.S."/>
            <person name="Novikov A."/>
            <person name="Merkel A.Y."/>
        </authorList>
    </citation>
    <scope>NUCLEOTIDE SEQUENCE [LARGE SCALE GENOMIC DNA]</scope>
    <source>
        <strain evidence="11 12">38H-sp</strain>
    </source>
</reference>
<evidence type="ECO:0000313" key="11">
    <source>
        <dbReference type="EMBL" id="MEM5947403.1"/>
    </source>
</evidence>
<dbReference type="Pfam" id="PF02911">
    <property type="entry name" value="Formyl_trans_C"/>
    <property type="match status" value="1"/>
</dbReference>
<dbReference type="Gene3D" id="3.10.25.10">
    <property type="entry name" value="Formyl transferase, C-terminal domain"/>
    <property type="match status" value="1"/>
</dbReference>
<dbReference type="Pfam" id="PF00551">
    <property type="entry name" value="Formyl_trans_N"/>
    <property type="match status" value="1"/>
</dbReference>
<dbReference type="InterPro" id="IPR044135">
    <property type="entry name" value="Met-tRNA-FMT_C"/>
</dbReference>
<comment type="caution">
    <text evidence="11">The sequence shown here is derived from an EMBL/GenBank/DDBJ whole genome shotgun (WGS) entry which is preliminary data.</text>
</comment>
<evidence type="ECO:0000256" key="6">
    <source>
        <dbReference type="ARBA" id="ARBA00022917"/>
    </source>
</evidence>
<sequence length="317" mass="34954">MRVLFAGTPSFALPSLEKLASCFDVVGVLTNPDAPAGRGRQLKPSPVKQKALELGLRVLTPFRLDADARTEVSALKPDVLAVVAYGKIFGPKFLSLFPMGGVNVHPSLLPLYRGPAPIPFAILNRDSETGITVQKLALKMDSGDIILQEKRKLDFTETTAELTEWASFRGAELLADALRLMEDGKAKSVAQDESKATYCRLLSKEDGLIDWNESSLMIDAMVRAFIPWPRAYTFLDKEELQILEARPLPEEDTDYEPGTIVGMDRKQGILVQTGKGLLSLLKLQRRAKKPLVYKDFINGMPDLTGKKLGGPDETNNR</sequence>
<dbReference type="GO" id="GO:0004479">
    <property type="term" value="F:methionyl-tRNA formyltransferase activity"/>
    <property type="evidence" value="ECO:0007669"/>
    <property type="project" value="UniProtKB-EC"/>
</dbReference>
<dbReference type="PANTHER" id="PTHR11138:SF5">
    <property type="entry name" value="METHIONYL-TRNA FORMYLTRANSFERASE, MITOCHONDRIAL"/>
    <property type="match status" value="1"/>
</dbReference>
<comment type="similarity">
    <text evidence="2 8">Belongs to the Fmt family.</text>
</comment>
<dbReference type="Proteomes" id="UP001466331">
    <property type="component" value="Unassembled WGS sequence"/>
</dbReference>
<evidence type="ECO:0000256" key="3">
    <source>
        <dbReference type="ARBA" id="ARBA00012261"/>
    </source>
</evidence>
<evidence type="ECO:0000256" key="8">
    <source>
        <dbReference type="HAMAP-Rule" id="MF_00182"/>
    </source>
</evidence>
<organism evidence="11 12">
    <name type="scientific">Rarispira pelagica</name>
    <dbReference type="NCBI Taxonomy" id="3141764"/>
    <lineage>
        <taxon>Bacteria</taxon>
        <taxon>Pseudomonadati</taxon>
        <taxon>Spirochaetota</taxon>
        <taxon>Spirochaetia</taxon>
        <taxon>Winmispirales</taxon>
        <taxon>Winmispiraceae</taxon>
        <taxon>Rarispira</taxon>
    </lineage>
</organism>
<feature type="domain" description="Formyl transferase C-terminal" evidence="10">
    <location>
        <begin position="202"/>
        <end position="300"/>
    </location>
</feature>
<evidence type="ECO:0000256" key="2">
    <source>
        <dbReference type="ARBA" id="ARBA00010699"/>
    </source>
</evidence>
<keyword evidence="6 8" id="KW-0648">Protein biosynthesis</keyword>
<keyword evidence="5 8" id="KW-0808">Transferase</keyword>
<dbReference type="InterPro" id="IPR005793">
    <property type="entry name" value="Formyl_trans_C"/>
</dbReference>
<dbReference type="InterPro" id="IPR002376">
    <property type="entry name" value="Formyl_transf_N"/>
</dbReference>
<evidence type="ECO:0000313" key="12">
    <source>
        <dbReference type="Proteomes" id="UP001466331"/>
    </source>
</evidence>
<protein>
    <recommendedName>
        <fullName evidence="4 8">Methionyl-tRNA formyltransferase</fullName>
        <ecNumber evidence="3 8">2.1.2.9</ecNumber>
    </recommendedName>
</protein>
<evidence type="ECO:0000256" key="1">
    <source>
        <dbReference type="ARBA" id="ARBA00002606"/>
    </source>
</evidence>
<feature type="domain" description="Formyl transferase N-terminal" evidence="9">
    <location>
        <begin position="5"/>
        <end position="177"/>
    </location>
</feature>
<dbReference type="NCBIfam" id="TIGR00460">
    <property type="entry name" value="fmt"/>
    <property type="match status" value="1"/>
</dbReference>
<evidence type="ECO:0000256" key="5">
    <source>
        <dbReference type="ARBA" id="ARBA00022679"/>
    </source>
</evidence>
<evidence type="ECO:0000259" key="10">
    <source>
        <dbReference type="Pfam" id="PF02911"/>
    </source>
</evidence>
<gene>
    <name evidence="8 11" type="primary">fmt</name>
    <name evidence="11" type="ORF">WKV44_02490</name>
</gene>
<dbReference type="CDD" id="cd08704">
    <property type="entry name" value="Met_tRNA_FMT_C"/>
    <property type="match status" value="1"/>
</dbReference>
<dbReference type="EC" id="2.1.2.9" evidence="3 8"/>
<dbReference type="HAMAP" id="MF_00182">
    <property type="entry name" value="Formyl_trans"/>
    <property type="match status" value="1"/>
</dbReference>
<name>A0ABU9U9R3_9SPIR</name>
<comment type="function">
    <text evidence="1 8">Attaches a formyl group to the free amino group of methionyl-tRNA(fMet). The formyl group appears to play a dual role in the initiator identity of N-formylmethionyl-tRNA by promoting its recognition by IF2 and preventing the misappropriation of this tRNA by the elongation apparatus.</text>
</comment>
<dbReference type="InterPro" id="IPR011034">
    <property type="entry name" value="Formyl_transferase-like_C_sf"/>
</dbReference>
<dbReference type="SUPFAM" id="SSF50486">
    <property type="entry name" value="FMT C-terminal domain-like"/>
    <property type="match status" value="1"/>
</dbReference>
<dbReference type="PANTHER" id="PTHR11138">
    <property type="entry name" value="METHIONYL-TRNA FORMYLTRANSFERASE"/>
    <property type="match status" value="1"/>
</dbReference>
<proteinExistence type="inferred from homology"/>